<protein>
    <submittedName>
        <fullName evidence="3">2-methylaconitate cis-trans isomerase PrpF family protein</fullName>
    </submittedName>
</protein>
<dbReference type="SUPFAM" id="SSF54506">
    <property type="entry name" value="Diaminopimelate epimerase-like"/>
    <property type="match status" value="2"/>
</dbReference>
<dbReference type="Pfam" id="PF04303">
    <property type="entry name" value="PrpF"/>
    <property type="match status" value="1"/>
</dbReference>
<comment type="similarity">
    <text evidence="1">Belongs to the PrpF family.</text>
</comment>
<dbReference type="InterPro" id="IPR007400">
    <property type="entry name" value="PrpF-like"/>
</dbReference>
<gene>
    <name evidence="3" type="ORF">ACFFIO_14635</name>
</gene>
<accession>A0ABV6F8E4</accession>
<dbReference type="RefSeq" id="WP_378042926.1">
    <property type="nucleotide sequence ID" value="NZ_JBHLWH010000042.1"/>
</dbReference>
<comment type="caution">
    <text evidence="3">The sequence shown here is derived from an EMBL/GenBank/DDBJ whole genome shotgun (WGS) entry which is preliminary data.</text>
</comment>
<dbReference type="PANTHER" id="PTHR43709:SF2">
    <property type="entry name" value="DUF453 DOMAIN PROTEIN (AFU_ORTHOLOGUE AFUA_6G00360)"/>
    <property type="match status" value="1"/>
</dbReference>
<reference evidence="3 4" key="1">
    <citation type="submission" date="2024-09" db="EMBL/GenBank/DDBJ databases">
        <authorList>
            <person name="Sun Q."/>
            <person name="Mori K."/>
        </authorList>
    </citation>
    <scope>NUCLEOTIDE SEQUENCE [LARGE SCALE GENOMIC DNA]</scope>
    <source>
        <strain evidence="3 4">CCM 7609</strain>
    </source>
</reference>
<dbReference type="Proteomes" id="UP001589766">
    <property type="component" value="Unassembled WGS sequence"/>
</dbReference>
<organism evidence="3 4">
    <name type="scientific">Citricoccus parietis</name>
    <dbReference type="NCBI Taxonomy" id="592307"/>
    <lineage>
        <taxon>Bacteria</taxon>
        <taxon>Bacillati</taxon>
        <taxon>Actinomycetota</taxon>
        <taxon>Actinomycetes</taxon>
        <taxon>Micrococcales</taxon>
        <taxon>Micrococcaceae</taxon>
        <taxon>Citricoccus</taxon>
    </lineage>
</organism>
<evidence type="ECO:0000256" key="1">
    <source>
        <dbReference type="ARBA" id="ARBA00007673"/>
    </source>
</evidence>
<dbReference type="GO" id="GO:0016853">
    <property type="term" value="F:isomerase activity"/>
    <property type="evidence" value="ECO:0007669"/>
    <property type="project" value="UniProtKB-KW"/>
</dbReference>
<evidence type="ECO:0000313" key="3">
    <source>
        <dbReference type="EMBL" id="MFC0249739.1"/>
    </source>
</evidence>
<keyword evidence="4" id="KW-1185">Reference proteome</keyword>
<evidence type="ECO:0000256" key="2">
    <source>
        <dbReference type="ARBA" id="ARBA00023235"/>
    </source>
</evidence>
<evidence type="ECO:0000313" key="4">
    <source>
        <dbReference type="Proteomes" id="UP001589766"/>
    </source>
</evidence>
<sequence>MEKLPAAFIRGGTSKAVVFHLSDLPGERADWDPIFLRAMGSPDANGRQLDGMGGGISSLSKVCVVGPASTEQADVDYTFAQVQVDTAVVDFAGNCGNMSSAIGPFAVDEGLVHAADGPTTVRIHNTNTGKIIASTFDVSGGRAVTDGDYAIDGVSGTGAPVRLDFLDPGGSATGRLLPSGQGLDRLDTEHGAFQVSMVDAANPCVFVPASSLGWSGTELPEVLESNLDLLHTLESIRQTASVAMGISTDREAAAGNRLTPFVALVAEPQDYRTLSGRDISADEVDVVVRFLSSGRPHRAVPVTGAMCTAIAARVPGSTVQDAARQSLGDSAPLRLGTPSGILDVNSSVSVEEGKAPHAEFASTYRTTRRLFDGNVYF</sequence>
<dbReference type="PANTHER" id="PTHR43709">
    <property type="entry name" value="ACONITATE ISOMERASE-RELATED"/>
    <property type="match status" value="1"/>
</dbReference>
<name>A0ABV6F8E4_9MICC</name>
<dbReference type="Gene3D" id="3.10.310.10">
    <property type="entry name" value="Diaminopimelate Epimerase, Chain A, domain 1"/>
    <property type="match status" value="2"/>
</dbReference>
<proteinExistence type="inferred from homology"/>
<keyword evidence="2 3" id="KW-0413">Isomerase</keyword>
<dbReference type="EMBL" id="JBHLWH010000042">
    <property type="protein sequence ID" value="MFC0249739.1"/>
    <property type="molecule type" value="Genomic_DNA"/>
</dbReference>